<accession>A0AAE4FQ78</accession>
<dbReference type="Proteomes" id="UP001268256">
    <property type="component" value="Unassembled WGS sequence"/>
</dbReference>
<dbReference type="PANTHER" id="PTHR33571">
    <property type="entry name" value="SSL8005 PROTEIN"/>
    <property type="match status" value="1"/>
</dbReference>
<proteinExistence type="inferred from homology"/>
<dbReference type="GO" id="GO:0046872">
    <property type="term" value="F:metal ion binding"/>
    <property type="evidence" value="ECO:0007669"/>
    <property type="project" value="UniProtKB-KW"/>
</dbReference>
<comment type="cofactor">
    <cofactor evidence="1">
        <name>Mg(2+)</name>
        <dbReference type="ChEBI" id="CHEBI:18420"/>
    </cofactor>
</comment>
<keyword evidence="3" id="KW-0808">Transferase</keyword>
<dbReference type="InterPro" id="IPR052038">
    <property type="entry name" value="Type-VII_TA_antitoxin"/>
</dbReference>
<evidence type="ECO:0000256" key="1">
    <source>
        <dbReference type="ARBA" id="ARBA00001946"/>
    </source>
</evidence>
<protein>
    <submittedName>
        <fullName evidence="11">Nucleotidyltransferase domain-containing protein</fullName>
    </submittedName>
</protein>
<keyword evidence="5" id="KW-0479">Metal-binding</keyword>
<dbReference type="EMBL" id="JAVMIP010000002">
    <property type="protein sequence ID" value="MDS3859658.1"/>
    <property type="molecule type" value="Genomic_DNA"/>
</dbReference>
<dbReference type="InterPro" id="IPR043519">
    <property type="entry name" value="NT_sf"/>
</dbReference>
<evidence type="ECO:0000256" key="9">
    <source>
        <dbReference type="ARBA" id="ARBA00038276"/>
    </source>
</evidence>
<evidence type="ECO:0000256" key="4">
    <source>
        <dbReference type="ARBA" id="ARBA00022695"/>
    </source>
</evidence>
<evidence type="ECO:0000256" key="2">
    <source>
        <dbReference type="ARBA" id="ARBA00022649"/>
    </source>
</evidence>
<comment type="caution">
    <text evidence="11">The sequence shown here is derived from an EMBL/GenBank/DDBJ whole genome shotgun (WGS) entry which is preliminary data.</text>
</comment>
<dbReference type="GO" id="GO:0005524">
    <property type="term" value="F:ATP binding"/>
    <property type="evidence" value="ECO:0007669"/>
    <property type="project" value="UniProtKB-KW"/>
</dbReference>
<gene>
    <name evidence="11" type="ORF">RIF25_02440</name>
</gene>
<keyword evidence="7" id="KW-0067">ATP-binding</keyword>
<dbReference type="RefSeq" id="WP_322876967.1">
    <property type="nucleotide sequence ID" value="NZ_JAVMIP010000002.1"/>
</dbReference>
<dbReference type="Gene3D" id="3.30.460.10">
    <property type="entry name" value="Beta Polymerase, domain 2"/>
    <property type="match status" value="1"/>
</dbReference>
<dbReference type="CDD" id="cd05403">
    <property type="entry name" value="NT_KNTase_like"/>
    <property type="match status" value="1"/>
</dbReference>
<evidence type="ECO:0000256" key="5">
    <source>
        <dbReference type="ARBA" id="ARBA00022723"/>
    </source>
</evidence>
<dbReference type="PANTHER" id="PTHR33571:SF12">
    <property type="entry name" value="BSL3053 PROTEIN"/>
    <property type="match status" value="1"/>
</dbReference>
<dbReference type="InterPro" id="IPR002934">
    <property type="entry name" value="Polymerase_NTP_transf_dom"/>
</dbReference>
<dbReference type="AlphaFoldDB" id="A0AAE4FQ78"/>
<keyword evidence="6" id="KW-0547">Nucleotide-binding</keyword>
<dbReference type="Pfam" id="PF01909">
    <property type="entry name" value="NTP_transf_2"/>
    <property type="match status" value="1"/>
</dbReference>
<evidence type="ECO:0000256" key="8">
    <source>
        <dbReference type="ARBA" id="ARBA00022842"/>
    </source>
</evidence>
<evidence type="ECO:0000259" key="10">
    <source>
        <dbReference type="Pfam" id="PF01909"/>
    </source>
</evidence>
<reference evidence="12" key="1">
    <citation type="submission" date="2023-07" db="EMBL/GenBank/DDBJ databases">
        <authorList>
            <person name="Luz R."/>
            <person name="Cordeiro R."/>
            <person name="Fonseca A."/>
            <person name="Goncalves V."/>
        </authorList>
    </citation>
    <scope>NUCLEOTIDE SEQUENCE [LARGE SCALE GENOMIC DNA]</scope>
    <source>
        <strain evidence="12">BACA0444</strain>
    </source>
</reference>
<keyword evidence="2" id="KW-1277">Toxin-antitoxin system</keyword>
<evidence type="ECO:0000256" key="7">
    <source>
        <dbReference type="ARBA" id="ARBA00022840"/>
    </source>
</evidence>
<comment type="similarity">
    <text evidence="9">Belongs to the MntA antitoxin family.</text>
</comment>
<evidence type="ECO:0000256" key="6">
    <source>
        <dbReference type="ARBA" id="ARBA00022741"/>
    </source>
</evidence>
<evidence type="ECO:0000256" key="3">
    <source>
        <dbReference type="ARBA" id="ARBA00022679"/>
    </source>
</evidence>
<keyword evidence="12" id="KW-1185">Reference proteome</keyword>
<evidence type="ECO:0000313" key="12">
    <source>
        <dbReference type="Proteomes" id="UP001268256"/>
    </source>
</evidence>
<keyword evidence="8" id="KW-0460">Magnesium</keyword>
<sequence length="118" mass="13442">MATTHLSSDLEKKLGIKTDQLTKFCQTRQIIELALFGSILRDDFHPDSDLDLLVTFDPTAKISLLDLVDMEFELEAICQRNIDLITKRAIEASPNWIRRQEILTTATVIYESRSSLST</sequence>
<feature type="domain" description="Polymerase nucleotidyl transferase" evidence="10">
    <location>
        <begin position="21"/>
        <end position="92"/>
    </location>
</feature>
<organism evidence="11 12">
    <name type="scientific">Pseudocalidococcus azoricus BACA0444</name>
    <dbReference type="NCBI Taxonomy" id="2918990"/>
    <lineage>
        <taxon>Bacteria</taxon>
        <taxon>Bacillati</taxon>
        <taxon>Cyanobacteriota</taxon>
        <taxon>Cyanophyceae</taxon>
        <taxon>Acaryochloridales</taxon>
        <taxon>Thermosynechococcaceae</taxon>
        <taxon>Pseudocalidococcus</taxon>
        <taxon>Pseudocalidococcus azoricus</taxon>
    </lineage>
</organism>
<dbReference type="SUPFAM" id="SSF81301">
    <property type="entry name" value="Nucleotidyltransferase"/>
    <property type="match status" value="1"/>
</dbReference>
<keyword evidence="4" id="KW-0548">Nucleotidyltransferase</keyword>
<evidence type="ECO:0000313" key="11">
    <source>
        <dbReference type="EMBL" id="MDS3859658.1"/>
    </source>
</evidence>
<name>A0AAE4FQ78_9CYAN</name>
<dbReference type="GO" id="GO:0016779">
    <property type="term" value="F:nucleotidyltransferase activity"/>
    <property type="evidence" value="ECO:0007669"/>
    <property type="project" value="UniProtKB-KW"/>
</dbReference>